<accession>A0A517U2B8</accession>
<proteinExistence type="predicted"/>
<keyword evidence="3" id="KW-1185">Reference proteome</keyword>
<dbReference type="InterPro" id="IPR045504">
    <property type="entry name" value="DUF6487"/>
</dbReference>
<evidence type="ECO:0000259" key="1">
    <source>
        <dbReference type="Pfam" id="PF20097"/>
    </source>
</evidence>
<reference evidence="2 3" key="1">
    <citation type="submission" date="2019-02" db="EMBL/GenBank/DDBJ databases">
        <title>Deep-cultivation of Planctomycetes and their phenomic and genomic characterization uncovers novel biology.</title>
        <authorList>
            <person name="Wiegand S."/>
            <person name="Jogler M."/>
            <person name="Boedeker C."/>
            <person name="Pinto D."/>
            <person name="Vollmers J."/>
            <person name="Rivas-Marin E."/>
            <person name="Kohn T."/>
            <person name="Peeters S.H."/>
            <person name="Heuer A."/>
            <person name="Rast P."/>
            <person name="Oberbeckmann S."/>
            <person name="Bunk B."/>
            <person name="Jeske O."/>
            <person name="Meyerdierks A."/>
            <person name="Storesund J.E."/>
            <person name="Kallscheuer N."/>
            <person name="Luecker S."/>
            <person name="Lage O.M."/>
            <person name="Pohl T."/>
            <person name="Merkel B.J."/>
            <person name="Hornburger P."/>
            <person name="Mueller R.-W."/>
            <person name="Bruemmer F."/>
            <person name="Labrenz M."/>
            <person name="Spormann A.M."/>
            <person name="Op den Camp H."/>
            <person name="Overmann J."/>
            <person name="Amann R."/>
            <person name="Jetten M.S.M."/>
            <person name="Mascher T."/>
            <person name="Medema M.H."/>
            <person name="Devos D.P."/>
            <person name="Kaster A.-K."/>
            <person name="Ovreas L."/>
            <person name="Rohde M."/>
            <person name="Galperin M.Y."/>
            <person name="Jogler C."/>
        </authorList>
    </citation>
    <scope>NUCLEOTIDE SEQUENCE [LARGE SCALE GENOMIC DNA]</scope>
    <source>
        <strain evidence="2 3">I41</strain>
    </source>
</reference>
<dbReference type="AlphaFoldDB" id="A0A517U2B8"/>
<evidence type="ECO:0000313" key="2">
    <source>
        <dbReference type="EMBL" id="QDT74769.1"/>
    </source>
</evidence>
<dbReference type="KEGG" id="llh:I41_39700"/>
<sequence>MEAAAIVCPKCNGQMNQGFVADKTRAAVEVMTWRPGPPETSFFSGTKLPAGSLPIAAFCCEHCGYLEFYASKLFGRH</sequence>
<dbReference type="OrthoDB" id="7573292at2"/>
<organism evidence="2 3">
    <name type="scientific">Lacipirellula limnantheis</name>
    <dbReference type="NCBI Taxonomy" id="2528024"/>
    <lineage>
        <taxon>Bacteria</taxon>
        <taxon>Pseudomonadati</taxon>
        <taxon>Planctomycetota</taxon>
        <taxon>Planctomycetia</taxon>
        <taxon>Pirellulales</taxon>
        <taxon>Lacipirellulaceae</taxon>
        <taxon>Lacipirellula</taxon>
    </lineage>
</organism>
<dbReference type="RefSeq" id="WP_145434500.1">
    <property type="nucleotide sequence ID" value="NZ_CP036339.1"/>
</dbReference>
<dbReference type="EMBL" id="CP036339">
    <property type="protein sequence ID" value="QDT74769.1"/>
    <property type="molecule type" value="Genomic_DNA"/>
</dbReference>
<protein>
    <recommendedName>
        <fullName evidence="1">DUF6487 domain-containing protein</fullName>
    </recommendedName>
</protein>
<feature type="domain" description="DUF6487" evidence="1">
    <location>
        <begin position="8"/>
        <end position="65"/>
    </location>
</feature>
<evidence type="ECO:0000313" key="3">
    <source>
        <dbReference type="Proteomes" id="UP000317909"/>
    </source>
</evidence>
<dbReference type="Pfam" id="PF20097">
    <property type="entry name" value="DUF6487"/>
    <property type="match status" value="1"/>
</dbReference>
<dbReference type="Proteomes" id="UP000317909">
    <property type="component" value="Chromosome"/>
</dbReference>
<name>A0A517U2B8_9BACT</name>
<gene>
    <name evidence="2" type="ORF">I41_39700</name>
</gene>